<evidence type="ECO:0000256" key="4">
    <source>
        <dbReference type="ARBA" id="ARBA00022741"/>
    </source>
</evidence>
<evidence type="ECO:0000256" key="2">
    <source>
        <dbReference type="ARBA" id="ARBA00022448"/>
    </source>
</evidence>
<reference evidence="7 8" key="1">
    <citation type="submission" date="2019-10" db="EMBL/GenBank/DDBJ databases">
        <title>Two novel species isolated from a subtropical stream in China.</title>
        <authorList>
            <person name="Lu H."/>
        </authorList>
    </citation>
    <scope>NUCLEOTIDE SEQUENCE [LARGE SCALE GENOMIC DNA]</scope>
    <source>
        <strain evidence="7 8">FT29W</strain>
    </source>
</reference>
<keyword evidence="2" id="KW-0813">Transport</keyword>
<dbReference type="Proteomes" id="UP000440498">
    <property type="component" value="Unassembled WGS sequence"/>
</dbReference>
<keyword evidence="3" id="KW-0472">Membrane</keyword>
<dbReference type="RefSeq" id="WP_152840737.1">
    <property type="nucleotide sequence ID" value="NZ_WHUG01000013.1"/>
</dbReference>
<dbReference type="EMBL" id="WHUG01000013">
    <property type="protein sequence ID" value="MQA41512.1"/>
    <property type="molecule type" value="Genomic_DNA"/>
</dbReference>
<comment type="caution">
    <text evidence="7">The sequence shown here is derived from an EMBL/GenBank/DDBJ whole genome shotgun (WGS) entry which is preliminary data.</text>
</comment>
<dbReference type="InterPro" id="IPR027417">
    <property type="entry name" value="P-loop_NTPase"/>
</dbReference>
<dbReference type="AlphaFoldDB" id="A0A6A7N9H3"/>
<sequence length="296" mass="32385">MLSIKQLSKTYANGVKAINDVTLDIPNGMFGLLGPNGAGKSSLMRTIATLQDPDSGSIHFDGLDVLAQPEALRRQLGYLPQDFGVYPKVTAEVLLNHFAVLKGLTGRGERKEAVEALLHQTNLWEARKRGLGTYSGGMRQRFGIAQALLGSPRLVIVDEPTAGLDPDERNRFLNLLAKIGEQVVVILSTHIVADVTDLCPRMALIVKGEVQLQGEPQATIDTLRSKVWRRSISQEALADYQQRMKVLHTRLVGGKPQINVYADSQPEEGFIQVEPDLEDVYFLHVRNAAASAAAVV</sequence>
<evidence type="ECO:0000313" key="7">
    <source>
        <dbReference type="EMBL" id="MQA41512.1"/>
    </source>
</evidence>
<protein>
    <submittedName>
        <fullName evidence="7">ATP-binding cassette domain-containing protein</fullName>
    </submittedName>
</protein>
<comment type="similarity">
    <text evidence="1">Belongs to the ABC transporter superfamily.</text>
</comment>
<dbReference type="GO" id="GO:0005524">
    <property type="term" value="F:ATP binding"/>
    <property type="evidence" value="ECO:0007669"/>
    <property type="project" value="UniProtKB-KW"/>
</dbReference>
<dbReference type="PANTHER" id="PTHR43335:SF2">
    <property type="entry name" value="ABC TRANSPORTER, ATP-BINDING PROTEIN"/>
    <property type="match status" value="1"/>
</dbReference>
<evidence type="ECO:0000256" key="5">
    <source>
        <dbReference type="ARBA" id="ARBA00022840"/>
    </source>
</evidence>
<name>A0A6A7N9H3_9BURK</name>
<evidence type="ECO:0000259" key="6">
    <source>
        <dbReference type="PROSITE" id="PS50893"/>
    </source>
</evidence>
<dbReference type="GO" id="GO:0016887">
    <property type="term" value="F:ATP hydrolysis activity"/>
    <property type="evidence" value="ECO:0007669"/>
    <property type="project" value="InterPro"/>
</dbReference>
<dbReference type="PROSITE" id="PS50893">
    <property type="entry name" value="ABC_TRANSPORTER_2"/>
    <property type="match status" value="1"/>
</dbReference>
<organism evidence="7 8">
    <name type="scientific">Rugamonas aquatica</name>
    <dbReference type="NCBI Taxonomy" id="2743357"/>
    <lineage>
        <taxon>Bacteria</taxon>
        <taxon>Pseudomonadati</taxon>
        <taxon>Pseudomonadota</taxon>
        <taxon>Betaproteobacteria</taxon>
        <taxon>Burkholderiales</taxon>
        <taxon>Oxalobacteraceae</taxon>
        <taxon>Telluria group</taxon>
        <taxon>Rugamonas</taxon>
    </lineage>
</organism>
<keyword evidence="4" id="KW-0547">Nucleotide-binding</keyword>
<evidence type="ECO:0000313" key="8">
    <source>
        <dbReference type="Proteomes" id="UP000440498"/>
    </source>
</evidence>
<dbReference type="InterPro" id="IPR017871">
    <property type="entry name" value="ABC_transporter-like_CS"/>
</dbReference>
<evidence type="ECO:0000256" key="3">
    <source>
        <dbReference type="ARBA" id="ARBA00022475"/>
    </source>
</evidence>
<evidence type="ECO:0000256" key="1">
    <source>
        <dbReference type="ARBA" id="ARBA00005417"/>
    </source>
</evidence>
<dbReference type="SUPFAM" id="SSF52540">
    <property type="entry name" value="P-loop containing nucleoside triphosphate hydrolases"/>
    <property type="match status" value="1"/>
</dbReference>
<keyword evidence="5 7" id="KW-0067">ATP-binding</keyword>
<dbReference type="SMART" id="SM00382">
    <property type="entry name" value="AAA"/>
    <property type="match status" value="1"/>
</dbReference>
<accession>A0A6A7N9H3</accession>
<dbReference type="PANTHER" id="PTHR43335">
    <property type="entry name" value="ABC TRANSPORTER, ATP-BINDING PROTEIN"/>
    <property type="match status" value="1"/>
</dbReference>
<dbReference type="InterPro" id="IPR003593">
    <property type="entry name" value="AAA+_ATPase"/>
</dbReference>
<dbReference type="PROSITE" id="PS00211">
    <property type="entry name" value="ABC_TRANSPORTER_1"/>
    <property type="match status" value="1"/>
</dbReference>
<keyword evidence="8" id="KW-1185">Reference proteome</keyword>
<dbReference type="CDD" id="cd03264">
    <property type="entry name" value="ABC_drug_resistance_like"/>
    <property type="match status" value="1"/>
</dbReference>
<feature type="domain" description="ABC transporter" evidence="6">
    <location>
        <begin position="2"/>
        <end position="232"/>
    </location>
</feature>
<keyword evidence="3" id="KW-1003">Cell membrane</keyword>
<dbReference type="Pfam" id="PF00005">
    <property type="entry name" value="ABC_tran"/>
    <property type="match status" value="1"/>
</dbReference>
<gene>
    <name evidence="7" type="ORF">GEV02_25530</name>
</gene>
<proteinExistence type="inferred from homology"/>
<dbReference type="Gene3D" id="3.40.50.300">
    <property type="entry name" value="P-loop containing nucleotide triphosphate hydrolases"/>
    <property type="match status" value="1"/>
</dbReference>
<dbReference type="InterPro" id="IPR003439">
    <property type="entry name" value="ABC_transporter-like_ATP-bd"/>
</dbReference>